<evidence type="ECO:0000313" key="6">
    <source>
        <dbReference type="Proteomes" id="UP000247409"/>
    </source>
</evidence>
<feature type="coiled-coil region" evidence="1">
    <location>
        <begin position="225"/>
        <end position="252"/>
    </location>
</feature>
<proteinExistence type="predicted"/>
<evidence type="ECO:0000256" key="3">
    <source>
        <dbReference type="SAM" id="Phobius"/>
    </source>
</evidence>
<organism evidence="5 6">
    <name type="scientific">Gracilariopsis chorda</name>
    <dbReference type="NCBI Taxonomy" id="448386"/>
    <lineage>
        <taxon>Eukaryota</taxon>
        <taxon>Rhodophyta</taxon>
        <taxon>Florideophyceae</taxon>
        <taxon>Rhodymeniophycidae</taxon>
        <taxon>Gracilariales</taxon>
        <taxon>Gracilariaceae</taxon>
        <taxon>Gracilariopsis</taxon>
    </lineage>
</organism>
<keyword evidence="3" id="KW-1133">Transmembrane helix</keyword>
<feature type="signal peptide" evidence="4">
    <location>
        <begin position="1"/>
        <end position="24"/>
    </location>
</feature>
<evidence type="ECO:0000256" key="1">
    <source>
        <dbReference type="SAM" id="Coils"/>
    </source>
</evidence>
<reference evidence="5 6" key="1">
    <citation type="journal article" date="2018" name="Mol. Biol. Evol.">
        <title>Analysis of the draft genome of the red seaweed Gracilariopsis chorda provides insights into genome size evolution in Rhodophyta.</title>
        <authorList>
            <person name="Lee J."/>
            <person name="Yang E.C."/>
            <person name="Graf L."/>
            <person name="Yang J.H."/>
            <person name="Qiu H."/>
            <person name="Zel Zion U."/>
            <person name="Chan C.X."/>
            <person name="Stephens T.G."/>
            <person name="Weber A.P.M."/>
            <person name="Boo G.H."/>
            <person name="Boo S.M."/>
            <person name="Kim K.M."/>
            <person name="Shin Y."/>
            <person name="Jung M."/>
            <person name="Lee S.J."/>
            <person name="Yim H.S."/>
            <person name="Lee J.H."/>
            <person name="Bhattacharya D."/>
            <person name="Yoon H.S."/>
        </authorList>
    </citation>
    <scope>NUCLEOTIDE SEQUENCE [LARGE SCALE GENOMIC DNA]</scope>
    <source>
        <strain evidence="5 6">SKKU-2015</strain>
        <tissue evidence="5">Whole body</tissue>
    </source>
</reference>
<comment type="caution">
    <text evidence="5">The sequence shown here is derived from an EMBL/GenBank/DDBJ whole genome shotgun (WGS) entry which is preliminary data.</text>
</comment>
<dbReference type="EMBL" id="NBIV01000062">
    <property type="protein sequence ID" value="PXF45352.1"/>
    <property type="molecule type" value="Genomic_DNA"/>
</dbReference>
<feature type="chain" id="PRO_5015890222" evidence="4">
    <location>
        <begin position="25"/>
        <end position="619"/>
    </location>
</feature>
<keyword evidence="3" id="KW-0472">Membrane</keyword>
<sequence length="619" mass="70174">MKGRCLYITVCLFVLLEQFPAVQSREPNCLNPVERCDPNTNYIPESQTFKIEYANTTIRTVVFRNTYLELTAMGSGRNNFTRYRLVVCGCPVPPDSANFVVLFINPRSVYINESPVLALLHILEPTSERLKYVNTLKTIYTPQIRERIESGQVEQIQDENFTVNYSRLIQDPSLSSGIIGSFTIEAFTGFEGNDVPYLAISEVNEPSPLGRAEWMKVIGFYLGNASAAEQRFADVVKEYEDAKRKAREAVRRPSVLINPPTTRNSGIVDLSKSLDDNYEWRLPHGNQYTTDFMDDANSDYHLSSRVSAKSFVFNMSQVIEDFKYARFHVQNALFPGNQSRDTLEEFLNSLVDPLQPDPRVKVEMAKLAAVRCNNVWHQGKRLTTDGHSNDFFESAIFQPDEVLKDLVSIFHPTVDFGGRETFYMDHYAAETDEYAKDCPYNDFSGPAPSPKVYVDNRYFVTDLNRFDAERKWESDIQPVLKDLDVDAEYDMLFEPKNSEDERSIFLIRALVDEENASELRNNTEILTALRSSLGSGVVQVNADGSVLTFDEGLAGVSIAMIVIGSVLGVGLILFVCFAWMKRRKRGGAKMLHTAQDQYWGPQPSNQNHEVPEVEVPMDP</sequence>
<accession>A0A2V3ITC4</accession>
<feature type="region of interest" description="Disordered" evidence="2">
    <location>
        <begin position="597"/>
        <end position="619"/>
    </location>
</feature>
<evidence type="ECO:0000313" key="5">
    <source>
        <dbReference type="EMBL" id="PXF45352.1"/>
    </source>
</evidence>
<dbReference type="OrthoDB" id="5949at2759"/>
<name>A0A2V3ITC4_9FLOR</name>
<keyword evidence="3" id="KW-0812">Transmembrane</keyword>
<keyword evidence="4" id="KW-0732">Signal</keyword>
<dbReference type="PANTHER" id="PTHR38360">
    <property type="entry name" value="OS03G0120000 PROTEIN"/>
    <property type="match status" value="1"/>
</dbReference>
<dbReference type="PANTHER" id="PTHR38360:SF1">
    <property type="entry name" value="F12P19.7"/>
    <property type="match status" value="1"/>
</dbReference>
<dbReference type="Proteomes" id="UP000247409">
    <property type="component" value="Unassembled WGS sequence"/>
</dbReference>
<keyword evidence="1" id="KW-0175">Coiled coil</keyword>
<gene>
    <name evidence="5" type="ORF">BWQ96_04872</name>
</gene>
<evidence type="ECO:0000256" key="2">
    <source>
        <dbReference type="SAM" id="MobiDB-lite"/>
    </source>
</evidence>
<keyword evidence="6" id="KW-1185">Reference proteome</keyword>
<feature type="transmembrane region" description="Helical" evidence="3">
    <location>
        <begin position="553"/>
        <end position="580"/>
    </location>
</feature>
<protein>
    <submittedName>
        <fullName evidence="5">Uncharacterized protein</fullName>
    </submittedName>
</protein>
<evidence type="ECO:0000256" key="4">
    <source>
        <dbReference type="SAM" id="SignalP"/>
    </source>
</evidence>
<dbReference type="AlphaFoldDB" id="A0A2V3ITC4"/>